<dbReference type="GO" id="GO:0003677">
    <property type="term" value="F:DNA binding"/>
    <property type="evidence" value="ECO:0007669"/>
    <property type="project" value="UniProtKB-KW"/>
</dbReference>
<keyword evidence="6" id="KW-0539">Nucleus</keyword>
<dbReference type="PRINTS" id="PR00755">
    <property type="entry name" value="AFLATOXINBRP"/>
</dbReference>
<feature type="compositionally biased region" description="Low complexity" evidence="7">
    <location>
        <begin position="526"/>
        <end position="535"/>
    </location>
</feature>
<evidence type="ECO:0000256" key="5">
    <source>
        <dbReference type="ARBA" id="ARBA00023163"/>
    </source>
</evidence>
<keyword evidence="2" id="KW-0862">Zinc</keyword>
<evidence type="ECO:0000256" key="3">
    <source>
        <dbReference type="ARBA" id="ARBA00023015"/>
    </source>
</evidence>
<dbReference type="AlphaFoldDB" id="A0A9N9ZJ36"/>
<keyword evidence="10" id="KW-1185">Reference proteome</keyword>
<dbReference type="Gene3D" id="4.10.240.10">
    <property type="entry name" value="Zn(2)-C6 fungal-type DNA-binding domain"/>
    <property type="match status" value="1"/>
</dbReference>
<evidence type="ECO:0000313" key="9">
    <source>
        <dbReference type="EMBL" id="CAH0056120.1"/>
    </source>
</evidence>
<evidence type="ECO:0000256" key="1">
    <source>
        <dbReference type="ARBA" id="ARBA00022723"/>
    </source>
</evidence>
<name>A0A9N9ZJ36_9HYPO</name>
<dbReference type="GO" id="GO:0008270">
    <property type="term" value="F:zinc ion binding"/>
    <property type="evidence" value="ECO:0007669"/>
    <property type="project" value="InterPro"/>
</dbReference>
<dbReference type="SUPFAM" id="SSF57701">
    <property type="entry name" value="Zn2/Cys6 DNA-binding domain"/>
    <property type="match status" value="1"/>
</dbReference>
<feature type="compositionally biased region" description="Low complexity" evidence="7">
    <location>
        <begin position="1"/>
        <end position="26"/>
    </location>
</feature>
<dbReference type="InterPro" id="IPR001138">
    <property type="entry name" value="Zn2Cys6_DnaBD"/>
</dbReference>
<gene>
    <name evidence="9" type="ORF">CSOL1703_00006056</name>
</gene>
<evidence type="ECO:0000313" key="10">
    <source>
        <dbReference type="Proteomes" id="UP000775872"/>
    </source>
</evidence>
<comment type="caution">
    <text evidence="9">The sequence shown here is derived from an EMBL/GenBank/DDBJ whole genome shotgun (WGS) entry which is preliminary data.</text>
</comment>
<dbReference type="EMBL" id="CABFOC020000063">
    <property type="protein sequence ID" value="CAH0056120.1"/>
    <property type="molecule type" value="Genomic_DNA"/>
</dbReference>
<evidence type="ECO:0000256" key="7">
    <source>
        <dbReference type="SAM" id="MobiDB-lite"/>
    </source>
</evidence>
<keyword evidence="1" id="KW-0479">Metal-binding</keyword>
<dbReference type="PANTHER" id="PTHR36206:SF16">
    <property type="entry name" value="TRANSCRIPTION FACTOR DOMAIN-CONTAINING PROTEIN-RELATED"/>
    <property type="match status" value="1"/>
</dbReference>
<feature type="region of interest" description="Disordered" evidence="7">
    <location>
        <begin position="508"/>
        <end position="535"/>
    </location>
</feature>
<sequence length="604" mass="66555">MTSRVASPSSSNASSKTSGKTTPSGRKGSRKVRTGCLTCKIRKVKCDENKPNCLRCTKTGRKCDGYVTPLPRAQNTKLPNLAPELMSSEDYHAFDYYRVRSSAVLGGIVRDSGDDFWSGLVIRLAITEPAVRHALLALSSVHEKVIAIGDKPETRIPNTTFAFGEYSKAISAISKWKPPSNSSEPATIPLLVCVLFICIEFLMDYEAAAQVHISQGRKILSQISEAQAAASSPAAEMLRNVLVPIYTRLSLASFLFGHHPASIPDFFLGDWGVPFSFPSLLEARDALFGLLNCGLQFSHEVMPLVYDPTITQEQLQGIVSRQRAILARLAQWSTAFAVLEATLGFKTALQDLLHMYYHTAHIWISATLGPNELVYDDHLAGFGAIVSHGASGIAAAPSLRGQDAAAFVFETEFVAPLYWVAMKCRHPMLRRAAIRLLGRREVVSRRENFWRAREYLGVAVKTMEMEEAHIASSPRAADVWDDGAVDLKVPVWEPPTFRVRETPSMANLSINEDGPRVPPVGRLESPDGSESSASSVVAGGMEMMEELSSLDPDRLVAPFRIPAERRLRNVLVMERTTGGARVTVFKDPGLGETEWKVKKFFWEF</sequence>
<dbReference type="Pfam" id="PF00172">
    <property type="entry name" value="Zn_clus"/>
    <property type="match status" value="1"/>
</dbReference>
<protein>
    <recommendedName>
        <fullName evidence="8">Zn(2)-C6 fungal-type domain-containing protein</fullName>
    </recommendedName>
</protein>
<feature type="region of interest" description="Disordered" evidence="7">
    <location>
        <begin position="1"/>
        <end position="31"/>
    </location>
</feature>
<dbReference type="InterPro" id="IPR052360">
    <property type="entry name" value="Transcr_Regulatory_Proteins"/>
</dbReference>
<reference evidence="10" key="1">
    <citation type="submission" date="2019-06" db="EMBL/GenBank/DDBJ databases">
        <authorList>
            <person name="Broberg M."/>
        </authorList>
    </citation>
    <scope>NUCLEOTIDE SEQUENCE [LARGE SCALE GENOMIC DNA]</scope>
</reference>
<keyword evidence="5" id="KW-0804">Transcription</keyword>
<evidence type="ECO:0000259" key="8">
    <source>
        <dbReference type="PROSITE" id="PS50048"/>
    </source>
</evidence>
<dbReference type="GO" id="GO:0000981">
    <property type="term" value="F:DNA-binding transcription factor activity, RNA polymerase II-specific"/>
    <property type="evidence" value="ECO:0007669"/>
    <property type="project" value="InterPro"/>
</dbReference>
<dbReference type="OrthoDB" id="2593732at2759"/>
<dbReference type="SMART" id="SM00066">
    <property type="entry name" value="GAL4"/>
    <property type="match status" value="1"/>
</dbReference>
<proteinExistence type="predicted"/>
<dbReference type="CDD" id="cd00067">
    <property type="entry name" value="GAL4"/>
    <property type="match status" value="1"/>
</dbReference>
<feature type="domain" description="Zn(2)-C6 fungal-type" evidence="8">
    <location>
        <begin position="35"/>
        <end position="63"/>
    </location>
</feature>
<accession>A0A9N9ZJ36</accession>
<dbReference type="PROSITE" id="PS50048">
    <property type="entry name" value="ZN2_CY6_FUNGAL_2"/>
    <property type="match status" value="1"/>
</dbReference>
<dbReference type="InterPro" id="IPR036864">
    <property type="entry name" value="Zn2-C6_fun-type_DNA-bd_sf"/>
</dbReference>
<dbReference type="PANTHER" id="PTHR36206">
    <property type="entry name" value="ASPERCRYPTIN BIOSYNTHESIS CLUSTER-SPECIFIC TRANSCRIPTION REGULATOR ATNN-RELATED"/>
    <property type="match status" value="1"/>
</dbReference>
<keyword evidence="4" id="KW-0238">DNA-binding</keyword>
<dbReference type="Proteomes" id="UP000775872">
    <property type="component" value="Unassembled WGS sequence"/>
</dbReference>
<organism evidence="9 10">
    <name type="scientific">Clonostachys solani</name>
    <dbReference type="NCBI Taxonomy" id="160281"/>
    <lineage>
        <taxon>Eukaryota</taxon>
        <taxon>Fungi</taxon>
        <taxon>Dikarya</taxon>
        <taxon>Ascomycota</taxon>
        <taxon>Pezizomycotina</taxon>
        <taxon>Sordariomycetes</taxon>
        <taxon>Hypocreomycetidae</taxon>
        <taxon>Hypocreales</taxon>
        <taxon>Bionectriaceae</taxon>
        <taxon>Clonostachys</taxon>
    </lineage>
</organism>
<evidence type="ECO:0000256" key="4">
    <source>
        <dbReference type="ARBA" id="ARBA00023125"/>
    </source>
</evidence>
<evidence type="ECO:0000256" key="6">
    <source>
        <dbReference type="ARBA" id="ARBA00023242"/>
    </source>
</evidence>
<evidence type="ECO:0000256" key="2">
    <source>
        <dbReference type="ARBA" id="ARBA00022833"/>
    </source>
</evidence>
<reference evidence="9 10" key="2">
    <citation type="submission" date="2021-10" db="EMBL/GenBank/DDBJ databases">
        <authorList>
            <person name="Piombo E."/>
        </authorList>
    </citation>
    <scope>NUCLEOTIDE SEQUENCE [LARGE SCALE GENOMIC DNA]</scope>
</reference>
<keyword evidence="3" id="KW-0805">Transcription regulation</keyword>
<dbReference type="PROSITE" id="PS00463">
    <property type="entry name" value="ZN2_CY6_FUNGAL_1"/>
    <property type="match status" value="1"/>
</dbReference>